<name>A0A975R9P1_9GAMM</name>
<gene>
    <name evidence="1" type="ORF">KEF85_14290</name>
</gene>
<dbReference type="AlphaFoldDB" id="A0A975R9P1"/>
<protein>
    <submittedName>
        <fullName evidence="1">DUF4258 domain-containing protein</fullName>
    </submittedName>
</protein>
<keyword evidence="2" id="KW-1185">Reference proteome</keyword>
<evidence type="ECO:0000313" key="2">
    <source>
        <dbReference type="Proteomes" id="UP000676649"/>
    </source>
</evidence>
<organism evidence="1 2">
    <name type="scientific">Methylomonas paludis</name>
    <dbReference type="NCBI Taxonomy" id="1173101"/>
    <lineage>
        <taxon>Bacteria</taxon>
        <taxon>Pseudomonadati</taxon>
        <taxon>Pseudomonadota</taxon>
        <taxon>Gammaproteobacteria</taxon>
        <taxon>Methylococcales</taxon>
        <taxon>Methylococcaceae</taxon>
        <taxon>Methylomonas</taxon>
    </lineage>
</organism>
<dbReference type="KEGG" id="mpad:KEF85_14290"/>
<dbReference type="Pfam" id="PF14076">
    <property type="entry name" value="DUF4258"/>
    <property type="match status" value="1"/>
</dbReference>
<proteinExistence type="predicted"/>
<accession>A0A975R9P1</accession>
<evidence type="ECO:0000313" key="1">
    <source>
        <dbReference type="EMBL" id="QWF70488.1"/>
    </source>
</evidence>
<dbReference type="Proteomes" id="UP000676649">
    <property type="component" value="Chromosome"/>
</dbReference>
<dbReference type="EMBL" id="CP073754">
    <property type="protein sequence ID" value="QWF70488.1"/>
    <property type="molecule type" value="Genomic_DNA"/>
</dbReference>
<reference evidence="1" key="1">
    <citation type="submission" date="2021-04" db="EMBL/GenBank/DDBJ databases">
        <title>Draft genome sequence data of methanotrophic Methylovulum sp. strain S1L and Methylomonas sp. strain S2AM isolated from boreal lake water columns.</title>
        <authorList>
            <person name="Rissanen A.J."/>
            <person name="Mangayil R."/>
            <person name="Svenning M.M."/>
            <person name="Khanongnuch R."/>
        </authorList>
    </citation>
    <scope>NUCLEOTIDE SEQUENCE</scope>
    <source>
        <strain evidence="1">S2AM</strain>
    </source>
</reference>
<dbReference type="RefSeq" id="WP_215581710.1">
    <property type="nucleotide sequence ID" value="NZ_CP073754.1"/>
</dbReference>
<dbReference type="InterPro" id="IPR025354">
    <property type="entry name" value="DUF4258"/>
</dbReference>
<sequence length="97" mass="10915">MIDHESLALLLENIRAAINSGQILWKRHALERMLQRGISRQQVKQAILDSMIIEIYPNDHPIPSLLLATDQPQPLHVVLAYDVPIASVILLRPIGPI</sequence>